<name>A0ABV9KDC4_9RHOB</name>
<keyword evidence="3" id="KW-1003">Cell membrane</keyword>
<feature type="transmembrane region" description="Helical" evidence="7">
    <location>
        <begin position="142"/>
        <end position="164"/>
    </location>
</feature>
<evidence type="ECO:0000259" key="8">
    <source>
        <dbReference type="Pfam" id="PF04290"/>
    </source>
</evidence>
<dbReference type="RefSeq" id="WP_380716484.1">
    <property type="nucleotide sequence ID" value="NZ_JBHSGI010000004.1"/>
</dbReference>
<comment type="subcellular location">
    <subcellularLocation>
        <location evidence="7">Cell inner membrane</location>
        <topology evidence="7">Multi-pass membrane protein</topology>
    </subcellularLocation>
    <subcellularLocation>
        <location evidence="1">Cell membrane</location>
        <topology evidence="1">Multi-pass membrane protein</topology>
    </subcellularLocation>
</comment>
<evidence type="ECO:0000256" key="4">
    <source>
        <dbReference type="ARBA" id="ARBA00022692"/>
    </source>
</evidence>
<evidence type="ECO:0000256" key="2">
    <source>
        <dbReference type="ARBA" id="ARBA00022448"/>
    </source>
</evidence>
<keyword evidence="4 7" id="KW-0812">Transmembrane</keyword>
<keyword evidence="6 7" id="KW-0472">Membrane</keyword>
<dbReference type="Proteomes" id="UP001595973">
    <property type="component" value="Unassembled WGS sequence"/>
</dbReference>
<feature type="domain" description="Tripartite ATP-independent periplasmic transporters DctQ component" evidence="8">
    <location>
        <begin position="31"/>
        <end position="168"/>
    </location>
</feature>
<evidence type="ECO:0000256" key="7">
    <source>
        <dbReference type="RuleBase" id="RU369079"/>
    </source>
</evidence>
<evidence type="ECO:0000256" key="5">
    <source>
        <dbReference type="ARBA" id="ARBA00022989"/>
    </source>
</evidence>
<comment type="function">
    <text evidence="7">Part of the tripartite ATP-independent periplasmic (TRAP) transport system.</text>
</comment>
<feature type="transmembrane region" description="Helical" evidence="7">
    <location>
        <begin position="12"/>
        <end position="35"/>
    </location>
</feature>
<comment type="similarity">
    <text evidence="7">Belongs to the TRAP transporter small permease family.</text>
</comment>
<accession>A0ABV9KDC4</accession>
<keyword evidence="7" id="KW-0997">Cell inner membrane</keyword>
<keyword evidence="10" id="KW-1185">Reference proteome</keyword>
<gene>
    <name evidence="9" type="ORF">ACFO5X_06590</name>
</gene>
<keyword evidence="2 7" id="KW-0813">Transport</keyword>
<comment type="subunit">
    <text evidence="7">The complex comprises the extracytoplasmic solute receptor protein and the two transmembrane proteins.</text>
</comment>
<comment type="caution">
    <text evidence="9">The sequence shown here is derived from an EMBL/GenBank/DDBJ whole genome shotgun (WGS) entry which is preliminary data.</text>
</comment>
<dbReference type="EMBL" id="JBHSGI010000004">
    <property type="protein sequence ID" value="MFC4668215.1"/>
    <property type="molecule type" value="Genomic_DNA"/>
</dbReference>
<proteinExistence type="inferred from homology"/>
<evidence type="ECO:0000256" key="3">
    <source>
        <dbReference type="ARBA" id="ARBA00022475"/>
    </source>
</evidence>
<evidence type="ECO:0000313" key="10">
    <source>
        <dbReference type="Proteomes" id="UP001595973"/>
    </source>
</evidence>
<evidence type="ECO:0000256" key="1">
    <source>
        <dbReference type="ARBA" id="ARBA00004651"/>
    </source>
</evidence>
<organism evidence="9 10">
    <name type="scientific">Seohaeicola nanhaiensis</name>
    <dbReference type="NCBI Taxonomy" id="1387282"/>
    <lineage>
        <taxon>Bacteria</taxon>
        <taxon>Pseudomonadati</taxon>
        <taxon>Pseudomonadota</taxon>
        <taxon>Alphaproteobacteria</taxon>
        <taxon>Rhodobacterales</taxon>
        <taxon>Roseobacteraceae</taxon>
        <taxon>Seohaeicola</taxon>
    </lineage>
</organism>
<feature type="transmembrane region" description="Helical" evidence="7">
    <location>
        <begin position="55"/>
        <end position="74"/>
    </location>
</feature>
<reference evidence="10" key="1">
    <citation type="journal article" date="2019" name="Int. J. Syst. Evol. Microbiol.">
        <title>The Global Catalogue of Microorganisms (GCM) 10K type strain sequencing project: providing services to taxonomists for standard genome sequencing and annotation.</title>
        <authorList>
            <consortium name="The Broad Institute Genomics Platform"/>
            <consortium name="The Broad Institute Genome Sequencing Center for Infectious Disease"/>
            <person name="Wu L."/>
            <person name="Ma J."/>
        </authorList>
    </citation>
    <scope>NUCLEOTIDE SEQUENCE [LARGE SCALE GENOMIC DNA]</scope>
    <source>
        <strain evidence="10">CGMCC 4.7283</strain>
    </source>
</reference>
<evidence type="ECO:0000313" key="9">
    <source>
        <dbReference type="EMBL" id="MFC4668215.1"/>
    </source>
</evidence>
<sequence>MKLGMTGGLRRIWSLAVDGLAAMGTLLIGILMLIICADIVARNLMGASLPLVSELGALLLVMIVALQLATTIRANRMARTELVSIPLENGAPRAAALLQAVFSVCGAGLLGAIAWASVRVFTKDYDSGEFIGTPGLGTLPTWPFRALILTGFGFAAIECALAALRHLRAALRGAR</sequence>
<dbReference type="InterPro" id="IPR055348">
    <property type="entry name" value="DctQ"/>
</dbReference>
<protein>
    <recommendedName>
        <fullName evidence="7">TRAP transporter small permease protein</fullName>
    </recommendedName>
</protein>
<keyword evidence="5 7" id="KW-1133">Transmembrane helix</keyword>
<dbReference type="Pfam" id="PF04290">
    <property type="entry name" value="DctQ"/>
    <property type="match status" value="1"/>
</dbReference>
<feature type="transmembrane region" description="Helical" evidence="7">
    <location>
        <begin position="95"/>
        <end position="122"/>
    </location>
</feature>
<evidence type="ECO:0000256" key="6">
    <source>
        <dbReference type="ARBA" id="ARBA00023136"/>
    </source>
</evidence>